<evidence type="ECO:0000256" key="1">
    <source>
        <dbReference type="SAM" id="MobiDB-lite"/>
    </source>
</evidence>
<evidence type="ECO:0000313" key="3">
    <source>
        <dbReference type="Proteomes" id="UP000242450"/>
    </source>
</evidence>
<proteinExistence type="predicted"/>
<feature type="compositionally biased region" description="Basic and acidic residues" evidence="1">
    <location>
        <begin position="1"/>
        <end position="18"/>
    </location>
</feature>
<feature type="non-terminal residue" evidence="2">
    <location>
        <position position="1"/>
    </location>
</feature>
<keyword evidence="3" id="KW-1185">Reference proteome</keyword>
<feature type="region of interest" description="Disordered" evidence="1">
    <location>
        <begin position="1"/>
        <end position="36"/>
    </location>
</feature>
<sequence length="88" mass="9397">EGLRVSADEPGARRREGGVRTPCRAGAGDRDGPREPGVPLWAFLQEAANRARPGSPDHYGEGCPDGHTHSFPGIERKPLGFLLCSFSS</sequence>
<name>A0A212CEF1_CEREH</name>
<comment type="caution">
    <text evidence="2">The sequence shown here is derived from an EMBL/GenBank/DDBJ whole genome shotgun (WGS) entry which is preliminary data.</text>
</comment>
<gene>
    <name evidence="2" type="ORF">Celaphus_00016140</name>
</gene>
<dbReference type="AlphaFoldDB" id="A0A212CEF1"/>
<feature type="compositionally biased region" description="Basic and acidic residues" evidence="1">
    <location>
        <begin position="58"/>
        <end position="74"/>
    </location>
</feature>
<dbReference type="Proteomes" id="UP000242450">
    <property type="component" value="Chromosome 21"/>
</dbReference>
<dbReference type="EMBL" id="MKHE01000021">
    <property type="protein sequence ID" value="OWK04388.1"/>
    <property type="molecule type" value="Genomic_DNA"/>
</dbReference>
<evidence type="ECO:0000313" key="2">
    <source>
        <dbReference type="EMBL" id="OWK04388.1"/>
    </source>
</evidence>
<reference evidence="2 3" key="1">
    <citation type="journal article" date="2018" name="Mol. Genet. Genomics">
        <title>The red deer Cervus elaphus genome CerEla1.0: sequencing, annotating, genes, and chromosomes.</title>
        <authorList>
            <person name="Bana N.A."/>
            <person name="Nyiri A."/>
            <person name="Nagy J."/>
            <person name="Frank K."/>
            <person name="Nagy T."/>
            <person name="Steger V."/>
            <person name="Schiller M."/>
            <person name="Lakatos P."/>
            <person name="Sugar L."/>
            <person name="Horn P."/>
            <person name="Barta E."/>
            <person name="Orosz L."/>
        </authorList>
    </citation>
    <scope>NUCLEOTIDE SEQUENCE [LARGE SCALE GENOMIC DNA]</scope>
    <source>
        <strain evidence="2">Hungarian</strain>
    </source>
</reference>
<protein>
    <submittedName>
        <fullName evidence="2">Uncharacterized protein</fullName>
    </submittedName>
</protein>
<accession>A0A212CEF1</accession>
<feature type="region of interest" description="Disordered" evidence="1">
    <location>
        <begin position="51"/>
        <end position="74"/>
    </location>
</feature>
<organism evidence="2 3">
    <name type="scientific">Cervus elaphus hippelaphus</name>
    <name type="common">European red deer</name>
    <dbReference type="NCBI Taxonomy" id="46360"/>
    <lineage>
        <taxon>Eukaryota</taxon>
        <taxon>Metazoa</taxon>
        <taxon>Chordata</taxon>
        <taxon>Craniata</taxon>
        <taxon>Vertebrata</taxon>
        <taxon>Euteleostomi</taxon>
        <taxon>Mammalia</taxon>
        <taxon>Eutheria</taxon>
        <taxon>Laurasiatheria</taxon>
        <taxon>Artiodactyla</taxon>
        <taxon>Ruminantia</taxon>
        <taxon>Pecora</taxon>
        <taxon>Cervidae</taxon>
        <taxon>Cervinae</taxon>
        <taxon>Cervus</taxon>
    </lineage>
</organism>